<feature type="coiled-coil region" evidence="1">
    <location>
        <begin position="308"/>
        <end position="342"/>
    </location>
</feature>
<evidence type="ECO:0000256" key="2">
    <source>
        <dbReference type="SAM" id="MobiDB-lite"/>
    </source>
</evidence>
<reference evidence="3 4" key="1">
    <citation type="journal article" date="2018" name="Mol. Biol. Evol.">
        <title>Broad Genomic Sampling Reveals a Smut Pathogenic Ancestry of the Fungal Clade Ustilaginomycotina.</title>
        <authorList>
            <person name="Kijpornyongpan T."/>
            <person name="Mondo S.J."/>
            <person name="Barry K."/>
            <person name="Sandor L."/>
            <person name="Lee J."/>
            <person name="Lipzen A."/>
            <person name="Pangilinan J."/>
            <person name="LaButti K."/>
            <person name="Hainaut M."/>
            <person name="Henrissat B."/>
            <person name="Grigoriev I.V."/>
            <person name="Spatafora J.W."/>
            <person name="Aime M.C."/>
        </authorList>
    </citation>
    <scope>NUCLEOTIDE SEQUENCE [LARGE SCALE GENOMIC DNA]</scope>
    <source>
        <strain evidence="3 4">MCA 3882</strain>
    </source>
</reference>
<feature type="region of interest" description="Disordered" evidence="2">
    <location>
        <begin position="256"/>
        <end position="298"/>
    </location>
</feature>
<gene>
    <name evidence="3" type="ORF">FA14DRAFT_186197</name>
</gene>
<name>A0A316V261_9BASI</name>
<organism evidence="3 4">
    <name type="scientific">Meira miltonrushii</name>
    <dbReference type="NCBI Taxonomy" id="1280837"/>
    <lineage>
        <taxon>Eukaryota</taxon>
        <taxon>Fungi</taxon>
        <taxon>Dikarya</taxon>
        <taxon>Basidiomycota</taxon>
        <taxon>Ustilaginomycotina</taxon>
        <taxon>Exobasidiomycetes</taxon>
        <taxon>Exobasidiales</taxon>
        <taxon>Brachybasidiaceae</taxon>
        <taxon>Meira</taxon>
    </lineage>
</organism>
<accession>A0A316V261</accession>
<evidence type="ECO:0000313" key="4">
    <source>
        <dbReference type="Proteomes" id="UP000245771"/>
    </source>
</evidence>
<keyword evidence="4" id="KW-1185">Reference proteome</keyword>
<proteinExistence type="predicted"/>
<dbReference type="EMBL" id="KZ819607">
    <property type="protein sequence ID" value="PWN31636.1"/>
    <property type="molecule type" value="Genomic_DNA"/>
</dbReference>
<evidence type="ECO:0000313" key="3">
    <source>
        <dbReference type="EMBL" id="PWN31636.1"/>
    </source>
</evidence>
<dbReference type="GeneID" id="37023287"/>
<feature type="region of interest" description="Disordered" evidence="2">
    <location>
        <begin position="133"/>
        <end position="189"/>
    </location>
</feature>
<feature type="region of interest" description="Disordered" evidence="2">
    <location>
        <begin position="360"/>
        <end position="387"/>
    </location>
</feature>
<dbReference type="Proteomes" id="UP000245771">
    <property type="component" value="Unassembled WGS sequence"/>
</dbReference>
<feature type="compositionally biased region" description="Low complexity" evidence="2">
    <location>
        <begin position="133"/>
        <end position="144"/>
    </location>
</feature>
<sequence>MGRSQKTYIDSISASRPSYPPKRTAMILNVKNGYIDFTKSTYVNDELSVPFRLARWPKTPFKSTSFASSILCSNCIEMNKLRPHHTAPFPCILSTDSQFTSCALCIMNGEKDGCLTKVQRELAIRKYESTSKSSTASSSIMTPTPVNGSEEKKRAQDEEEPTREEQAAEICHPKVNNKRKRQNESIEKGRKASFPDQFVLCDVQGQDDRGKRQKLGTEGINEAAECEAAECDKDLQADLPSTEDLIKIKLEHAEIESEASESVEPIQDAGQTEQQSCPKPIDNTEDKNEPTKFDIPPLSDRTCLREVLASYAIKVYDLEKRLERSEEERQKLENQFHSTLHEFQLAKTNIKNANSAFATPTNHVPEMISDPIPTRQKSPKVRFVDGS</sequence>
<protein>
    <submittedName>
        <fullName evidence="3">Uncharacterized protein</fullName>
    </submittedName>
</protein>
<dbReference type="AlphaFoldDB" id="A0A316V261"/>
<feature type="compositionally biased region" description="Basic and acidic residues" evidence="2">
    <location>
        <begin position="282"/>
        <end position="292"/>
    </location>
</feature>
<dbReference type="RefSeq" id="XP_025351938.1">
    <property type="nucleotide sequence ID" value="XM_025501506.1"/>
</dbReference>
<keyword evidence="1" id="KW-0175">Coiled coil</keyword>
<dbReference type="InParanoid" id="A0A316V261"/>
<evidence type="ECO:0000256" key="1">
    <source>
        <dbReference type="SAM" id="Coils"/>
    </source>
</evidence>